<protein>
    <recommendedName>
        <fullName evidence="8">TPR domain protein</fullName>
    </recommendedName>
</protein>
<feature type="repeat" description="TPR" evidence="3">
    <location>
        <begin position="479"/>
        <end position="512"/>
    </location>
</feature>
<evidence type="ECO:0000256" key="2">
    <source>
        <dbReference type="ARBA" id="ARBA00022803"/>
    </source>
</evidence>
<reference evidence="7" key="1">
    <citation type="submission" date="2019-10" db="EMBL/GenBank/DDBJ databases">
        <title>Lacipirellula parvula gen. nov., sp. nov., representing a lineage of planctomycetes widespread in freshwater anoxic habitats, and description of the family Lacipirellulaceae.</title>
        <authorList>
            <person name="Dedysh S.N."/>
            <person name="Kulichevskaya I.S."/>
            <person name="Beletsky A.V."/>
            <person name="Rakitin A.L."/>
            <person name="Mardanov A.V."/>
            <person name="Ivanova A.A."/>
            <person name="Saltykova V.X."/>
            <person name="Rijpstra W.I.C."/>
            <person name="Sinninghe Damste J.S."/>
            <person name="Ravin N.V."/>
        </authorList>
    </citation>
    <scope>NUCLEOTIDE SEQUENCE [LARGE SCALE GENOMIC DNA]</scope>
    <source>
        <strain evidence="7">PX69</strain>
    </source>
</reference>
<feature type="repeat" description="TPR" evidence="3">
    <location>
        <begin position="269"/>
        <end position="302"/>
    </location>
</feature>
<feature type="region of interest" description="Disordered" evidence="4">
    <location>
        <begin position="539"/>
        <end position="568"/>
    </location>
</feature>
<evidence type="ECO:0000256" key="5">
    <source>
        <dbReference type="SAM" id="SignalP"/>
    </source>
</evidence>
<dbReference type="PROSITE" id="PS50005">
    <property type="entry name" value="TPR"/>
    <property type="match status" value="5"/>
</dbReference>
<feature type="repeat" description="TPR" evidence="3">
    <location>
        <begin position="201"/>
        <end position="234"/>
    </location>
</feature>
<evidence type="ECO:0008006" key="8">
    <source>
        <dbReference type="Google" id="ProtNLM"/>
    </source>
</evidence>
<proteinExistence type="predicted"/>
<dbReference type="InterPro" id="IPR011990">
    <property type="entry name" value="TPR-like_helical_dom_sf"/>
</dbReference>
<accession>A0A5K7X1Z5</accession>
<keyword evidence="2 3" id="KW-0802">TPR repeat</keyword>
<keyword evidence="5" id="KW-0732">Signal</keyword>
<keyword evidence="7" id="KW-1185">Reference proteome</keyword>
<evidence type="ECO:0000256" key="3">
    <source>
        <dbReference type="PROSITE-ProRule" id="PRU00339"/>
    </source>
</evidence>
<evidence type="ECO:0000313" key="7">
    <source>
        <dbReference type="Proteomes" id="UP000326837"/>
    </source>
</evidence>
<dbReference type="RefSeq" id="WP_152096975.1">
    <property type="nucleotide sequence ID" value="NZ_AP021861.1"/>
</dbReference>
<dbReference type="SUPFAM" id="SSF48452">
    <property type="entry name" value="TPR-like"/>
    <property type="match status" value="1"/>
</dbReference>
<dbReference type="Gene3D" id="1.25.40.10">
    <property type="entry name" value="Tetratricopeptide repeat domain"/>
    <property type="match status" value="4"/>
</dbReference>
<dbReference type="Pfam" id="PF13174">
    <property type="entry name" value="TPR_6"/>
    <property type="match status" value="1"/>
</dbReference>
<keyword evidence="1" id="KW-0677">Repeat</keyword>
<organism evidence="6 7">
    <name type="scientific">Lacipirellula parvula</name>
    <dbReference type="NCBI Taxonomy" id="2650471"/>
    <lineage>
        <taxon>Bacteria</taxon>
        <taxon>Pseudomonadati</taxon>
        <taxon>Planctomycetota</taxon>
        <taxon>Planctomycetia</taxon>
        <taxon>Pirellulales</taxon>
        <taxon>Lacipirellulaceae</taxon>
        <taxon>Lacipirellula</taxon>
    </lineage>
</organism>
<sequence length="568" mass="63002">MKRCPWLLAMSLVVSLVVGSPSVRAEGNGQEDFDEAMRVKVTAEDMGDLNKVVELLESAIQKGLDVENNDFAEEMLVETLMQRAAQLSAVIQSAPGRRLADDDLQKVVNQATTDLQRAIEYDSAPPQAKVLLAQLLTLPGGDPKEALKLLNEVFEDERLDAMPPKMQAESLIMRAKLLAESDPEKAQADFAAAIELDGKNPEHLLARADFYSRQKKYDEAVADIDAVIELHPEVAGSYLVKATLLREQEKFDDALAALDKAAEIAPNSAGIIQQRGELYRAKGDFPKAIEQFTQVIEAHPGLMLPVIHRAEAYLNDKQYDKALADIETFMKENPEYPAAHGLKAQTLASLERFPEAIEELKKLTEDEEAQPEFQLQLALYYLFANQPREAIAAYSELLEQDDDNFAALRGRADAYLNIGEHAKAVADFKKALEVQPEESGLLNNYAWVLATSPDDDVRDGKLAVELATKACEETDNKESHILSTLAAAYAETGDFDKATEWSKKAIETFESQREAAVKAGNQEKVDELSKELAAELATFEAKKPWRERQTAEEKKPATDEKPAEDEKK</sequence>
<dbReference type="AlphaFoldDB" id="A0A5K7X1Z5"/>
<feature type="chain" id="PRO_5025053917" description="TPR domain protein" evidence="5">
    <location>
        <begin position="26"/>
        <end position="568"/>
    </location>
</feature>
<gene>
    <name evidence="6" type="ORF">PLANPX_0286</name>
</gene>
<name>A0A5K7X1Z5_9BACT</name>
<dbReference type="Pfam" id="PF13181">
    <property type="entry name" value="TPR_8"/>
    <property type="match status" value="1"/>
</dbReference>
<dbReference type="InterPro" id="IPR019734">
    <property type="entry name" value="TPR_rpt"/>
</dbReference>
<feature type="signal peptide" evidence="5">
    <location>
        <begin position="1"/>
        <end position="25"/>
    </location>
</feature>
<dbReference type="Pfam" id="PF13432">
    <property type="entry name" value="TPR_16"/>
    <property type="match status" value="2"/>
</dbReference>
<feature type="repeat" description="TPR" evidence="3">
    <location>
        <begin position="405"/>
        <end position="438"/>
    </location>
</feature>
<evidence type="ECO:0000313" key="6">
    <source>
        <dbReference type="EMBL" id="BBO30674.1"/>
    </source>
</evidence>
<dbReference type="Pfam" id="PF14559">
    <property type="entry name" value="TPR_19"/>
    <property type="match status" value="1"/>
</dbReference>
<dbReference type="SMART" id="SM00028">
    <property type="entry name" value="TPR"/>
    <property type="match status" value="9"/>
</dbReference>
<dbReference type="PANTHER" id="PTHR44858">
    <property type="entry name" value="TETRATRICOPEPTIDE REPEAT PROTEIN 6"/>
    <property type="match status" value="1"/>
</dbReference>
<dbReference type="KEGG" id="lpav:PLANPX_0286"/>
<dbReference type="InterPro" id="IPR050498">
    <property type="entry name" value="Ycf3"/>
</dbReference>
<feature type="compositionally biased region" description="Basic and acidic residues" evidence="4">
    <location>
        <begin position="540"/>
        <end position="568"/>
    </location>
</feature>
<dbReference type="PANTHER" id="PTHR44858:SF1">
    <property type="entry name" value="UDP-N-ACETYLGLUCOSAMINE--PEPTIDE N-ACETYLGLUCOSAMINYLTRANSFERASE SPINDLY-RELATED"/>
    <property type="match status" value="1"/>
</dbReference>
<evidence type="ECO:0000256" key="1">
    <source>
        <dbReference type="ARBA" id="ARBA00022737"/>
    </source>
</evidence>
<evidence type="ECO:0000256" key="4">
    <source>
        <dbReference type="SAM" id="MobiDB-lite"/>
    </source>
</evidence>
<dbReference type="EMBL" id="AP021861">
    <property type="protein sequence ID" value="BBO30674.1"/>
    <property type="molecule type" value="Genomic_DNA"/>
</dbReference>
<feature type="repeat" description="TPR" evidence="3">
    <location>
        <begin position="235"/>
        <end position="268"/>
    </location>
</feature>
<dbReference type="Proteomes" id="UP000326837">
    <property type="component" value="Chromosome"/>
</dbReference>